<dbReference type="RefSeq" id="WP_200393462.1">
    <property type="nucleotide sequence ID" value="NZ_CP066831.1"/>
</dbReference>
<keyword evidence="4" id="KW-1185">Reference proteome</keyword>
<dbReference type="EMBL" id="CP066831">
    <property type="protein sequence ID" value="QQM38293.1"/>
    <property type="molecule type" value="Genomic_DNA"/>
</dbReference>
<dbReference type="PROSITE" id="PS51318">
    <property type="entry name" value="TAT"/>
    <property type="match status" value="1"/>
</dbReference>
<dbReference type="InterPro" id="IPR050491">
    <property type="entry name" value="AmpC-like"/>
</dbReference>
<dbReference type="KEGG" id="slf:JEQ17_01545"/>
<evidence type="ECO:0000256" key="1">
    <source>
        <dbReference type="SAM" id="SignalP"/>
    </source>
</evidence>
<dbReference type="InterPro" id="IPR001466">
    <property type="entry name" value="Beta-lactam-related"/>
</dbReference>
<feature type="domain" description="Beta-lactamase-related" evidence="2">
    <location>
        <begin position="52"/>
        <end position="365"/>
    </location>
</feature>
<dbReference type="PANTHER" id="PTHR46825:SF7">
    <property type="entry name" value="D-ALANYL-D-ALANINE CARBOXYPEPTIDASE"/>
    <property type="match status" value="1"/>
</dbReference>
<feature type="chain" id="PRO_5039108123" evidence="1">
    <location>
        <begin position="28"/>
        <end position="372"/>
    </location>
</feature>
<dbReference type="Proteomes" id="UP000595636">
    <property type="component" value="Chromosome"/>
</dbReference>
<dbReference type="PANTHER" id="PTHR46825">
    <property type="entry name" value="D-ALANYL-D-ALANINE-CARBOXYPEPTIDASE/ENDOPEPTIDASE AMPH"/>
    <property type="match status" value="1"/>
</dbReference>
<reference evidence="3 4" key="1">
    <citation type="submission" date="2020-12" db="EMBL/GenBank/DDBJ databases">
        <title>A novel species.</title>
        <authorList>
            <person name="Li K."/>
        </authorList>
    </citation>
    <scope>NUCLEOTIDE SEQUENCE [LARGE SCALE GENOMIC DNA]</scope>
    <source>
        <strain evidence="3 4">ZYC-3</strain>
    </source>
</reference>
<keyword evidence="1" id="KW-0732">Signal</keyword>
<dbReference type="InterPro" id="IPR012338">
    <property type="entry name" value="Beta-lactam/transpept-like"/>
</dbReference>
<dbReference type="Gene3D" id="3.40.710.10">
    <property type="entry name" value="DD-peptidase/beta-lactamase superfamily"/>
    <property type="match status" value="1"/>
</dbReference>
<dbReference type="SUPFAM" id="SSF56601">
    <property type="entry name" value="beta-lactamase/transpeptidase-like"/>
    <property type="match status" value="1"/>
</dbReference>
<feature type="signal peptide" evidence="1">
    <location>
        <begin position="1"/>
        <end position="27"/>
    </location>
</feature>
<dbReference type="Pfam" id="PF00144">
    <property type="entry name" value="Beta-lactamase"/>
    <property type="match status" value="1"/>
</dbReference>
<evidence type="ECO:0000313" key="4">
    <source>
        <dbReference type="Proteomes" id="UP000595636"/>
    </source>
</evidence>
<dbReference type="InterPro" id="IPR006311">
    <property type="entry name" value="TAT_signal"/>
</dbReference>
<evidence type="ECO:0000313" key="3">
    <source>
        <dbReference type="EMBL" id="QQM38293.1"/>
    </source>
</evidence>
<organism evidence="3 4">
    <name type="scientific">Streptomyces liliifuscus</name>
    <dbReference type="NCBI Taxonomy" id="2797636"/>
    <lineage>
        <taxon>Bacteria</taxon>
        <taxon>Bacillati</taxon>
        <taxon>Actinomycetota</taxon>
        <taxon>Actinomycetes</taxon>
        <taxon>Kitasatosporales</taxon>
        <taxon>Streptomycetaceae</taxon>
        <taxon>Streptomyces</taxon>
    </lineage>
</organism>
<dbReference type="AlphaFoldDB" id="A0A7T7HZX9"/>
<accession>A0A7T7HZX9</accession>
<sequence>MKRARRALVTATAALAVIAASSAAASATPEEPERTGLQQKLDDVVAVGAVGALMEVRDGQGVWRGTSGVAELGTTRAVPDRGRFRVGSITKTFVATVVLQLVGEGRLRLDDTAEQWLPGAVPDGHRITVRQLLNHTSGLYDFKRTLPMPPEPEFLDNRWRTWIAGEQVERAVANPPTFEPPGSKYEYSNTGYLLLGQIIEKVTGRSYAGEIERRIIRPLRLRDTSLPGTSPFIRGPHSRGYVPIRKDGEPRLVDYTEMNPSVMGAGGEMISTAKDLNRFVAALLGGRLLPGHLLDEMKTPAVEGRRYGLGLAWQDTSCGVRAYGNDGDALAYQAWSFTTEDRRRQVTVALTPDFRGDPDDAVDALLDKAFCG</sequence>
<name>A0A7T7HZX9_9ACTN</name>
<proteinExistence type="predicted"/>
<protein>
    <submittedName>
        <fullName evidence="3">Beta-lactamase family protein</fullName>
    </submittedName>
</protein>
<evidence type="ECO:0000259" key="2">
    <source>
        <dbReference type="Pfam" id="PF00144"/>
    </source>
</evidence>
<gene>
    <name evidence="3" type="ORF">JEQ17_01545</name>
</gene>